<evidence type="ECO:0000313" key="3">
    <source>
        <dbReference type="Proteomes" id="UP001175211"/>
    </source>
</evidence>
<sequence length="190" mass="20751">MRWHHFLCCLPLRLGVLIVAALTLSGSTLVAVGAWINVHNIINHTLELSKTGEITVYIVAGVYTLVAITSLLGLVGALTARPGLVSTFNSLQIGSFIISLAIGAYSLYLLFSNKYEIDTSNCINSVDATTSADTAKQVCDTALKVSKAVVVVIYGIIWLAQFYGLFIVRSYVRELEEKRFARYKYVTVAP</sequence>
<feature type="transmembrane region" description="Helical" evidence="1">
    <location>
        <begin position="56"/>
        <end position="79"/>
    </location>
</feature>
<keyword evidence="1" id="KW-1133">Transmembrane helix</keyword>
<keyword evidence="1" id="KW-0472">Membrane</keyword>
<comment type="caution">
    <text evidence="2">The sequence shown here is derived from an EMBL/GenBank/DDBJ whole genome shotgun (WGS) entry which is preliminary data.</text>
</comment>
<protein>
    <submittedName>
        <fullName evidence="2">Uncharacterized protein</fullName>
    </submittedName>
</protein>
<dbReference type="EMBL" id="JAUEPS010000062">
    <property type="protein sequence ID" value="KAK0442782.1"/>
    <property type="molecule type" value="Genomic_DNA"/>
</dbReference>
<organism evidence="2 3">
    <name type="scientific">Armillaria tabescens</name>
    <name type="common">Ringless honey mushroom</name>
    <name type="synonym">Agaricus tabescens</name>
    <dbReference type="NCBI Taxonomy" id="1929756"/>
    <lineage>
        <taxon>Eukaryota</taxon>
        <taxon>Fungi</taxon>
        <taxon>Dikarya</taxon>
        <taxon>Basidiomycota</taxon>
        <taxon>Agaricomycotina</taxon>
        <taxon>Agaricomycetes</taxon>
        <taxon>Agaricomycetidae</taxon>
        <taxon>Agaricales</taxon>
        <taxon>Marasmiineae</taxon>
        <taxon>Physalacriaceae</taxon>
        <taxon>Desarmillaria</taxon>
    </lineage>
</organism>
<dbReference type="AlphaFoldDB" id="A0AA39JIH1"/>
<feature type="transmembrane region" description="Helical" evidence="1">
    <location>
        <begin position="91"/>
        <end position="111"/>
    </location>
</feature>
<dbReference type="GeneID" id="85349183"/>
<proteinExistence type="predicted"/>
<feature type="transmembrane region" description="Helical" evidence="1">
    <location>
        <begin position="12"/>
        <end position="36"/>
    </location>
</feature>
<keyword evidence="1" id="KW-0812">Transmembrane</keyword>
<evidence type="ECO:0000256" key="1">
    <source>
        <dbReference type="SAM" id="Phobius"/>
    </source>
</evidence>
<evidence type="ECO:0000313" key="2">
    <source>
        <dbReference type="EMBL" id="KAK0442782.1"/>
    </source>
</evidence>
<feature type="transmembrane region" description="Helical" evidence="1">
    <location>
        <begin position="151"/>
        <end position="172"/>
    </location>
</feature>
<gene>
    <name evidence="2" type="ORF">EV420DRAFT_1071261</name>
</gene>
<reference evidence="2" key="1">
    <citation type="submission" date="2023-06" db="EMBL/GenBank/DDBJ databases">
        <authorList>
            <consortium name="Lawrence Berkeley National Laboratory"/>
            <person name="Ahrendt S."/>
            <person name="Sahu N."/>
            <person name="Indic B."/>
            <person name="Wong-Bajracharya J."/>
            <person name="Merenyi Z."/>
            <person name="Ke H.-M."/>
            <person name="Monk M."/>
            <person name="Kocsube S."/>
            <person name="Drula E."/>
            <person name="Lipzen A."/>
            <person name="Balint B."/>
            <person name="Henrissat B."/>
            <person name="Andreopoulos B."/>
            <person name="Martin F.M."/>
            <person name="Harder C.B."/>
            <person name="Rigling D."/>
            <person name="Ford K.L."/>
            <person name="Foster G.D."/>
            <person name="Pangilinan J."/>
            <person name="Papanicolaou A."/>
            <person name="Barry K."/>
            <person name="LaButti K."/>
            <person name="Viragh M."/>
            <person name="Koriabine M."/>
            <person name="Yan M."/>
            <person name="Riley R."/>
            <person name="Champramary S."/>
            <person name="Plett K.L."/>
            <person name="Tsai I.J."/>
            <person name="Slot J."/>
            <person name="Sipos G."/>
            <person name="Plett J."/>
            <person name="Nagy L.G."/>
            <person name="Grigoriev I.V."/>
        </authorList>
    </citation>
    <scope>NUCLEOTIDE SEQUENCE</scope>
    <source>
        <strain evidence="2">CCBAS 213</strain>
    </source>
</reference>
<accession>A0AA39JIH1</accession>
<dbReference type="RefSeq" id="XP_060324469.1">
    <property type="nucleotide sequence ID" value="XM_060465635.1"/>
</dbReference>
<dbReference type="Proteomes" id="UP001175211">
    <property type="component" value="Unassembled WGS sequence"/>
</dbReference>
<name>A0AA39JIH1_ARMTA</name>
<keyword evidence="3" id="KW-1185">Reference proteome</keyword>